<gene>
    <name evidence="2" type="ORF">EZ444_05975</name>
</gene>
<protein>
    <submittedName>
        <fullName evidence="2">Uncharacterized protein</fullName>
    </submittedName>
</protein>
<name>A0A4R0NHL6_9SPHI</name>
<proteinExistence type="predicted"/>
<keyword evidence="3" id="KW-1185">Reference proteome</keyword>
<feature type="signal peptide" evidence="1">
    <location>
        <begin position="1"/>
        <end position="23"/>
    </location>
</feature>
<keyword evidence="1" id="KW-0732">Signal</keyword>
<dbReference type="EMBL" id="SJSM01000002">
    <property type="protein sequence ID" value="TCC98822.1"/>
    <property type="molecule type" value="Genomic_DNA"/>
</dbReference>
<dbReference type="Proteomes" id="UP000291117">
    <property type="component" value="Unassembled WGS sequence"/>
</dbReference>
<dbReference type="AlphaFoldDB" id="A0A4R0NHL6"/>
<reference evidence="2 3" key="1">
    <citation type="submission" date="2019-02" db="EMBL/GenBank/DDBJ databases">
        <title>Pedobacter sp. RP-3-8 sp. nov., isolated from Arctic soil.</title>
        <authorList>
            <person name="Dahal R.H."/>
        </authorList>
    </citation>
    <scope>NUCLEOTIDE SEQUENCE [LARGE SCALE GENOMIC DNA]</scope>
    <source>
        <strain evidence="2 3">RP-3-8</strain>
    </source>
</reference>
<evidence type="ECO:0000256" key="1">
    <source>
        <dbReference type="SAM" id="SignalP"/>
    </source>
</evidence>
<feature type="chain" id="PRO_5020982491" evidence="1">
    <location>
        <begin position="24"/>
        <end position="104"/>
    </location>
</feature>
<organism evidence="2 3">
    <name type="scientific">Pedobacter hiemivivus</name>
    <dbReference type="NCBI Taxonomy" id="2530454"/>
    <lineage>
        <taxon>Bacteria</taxon>
        <taxon>Pseudomonadati</taxon>
        <taxon>Bacteroidota</taxon>
        <taxon>Sphingobacteriia</taxon>
        <taxon>Sphingobacteriales</taxon>
        <taxon>Sphingobacteriaceae</taxon>
        <taxon>Pedobacter</taxon>
    </lineage>
</organism>
<dbReference type="RefSeq" id="WP_131607802.1">
    <property type="nucleotide sequence ID" value="NZ_SJSM01000002.1"/>
</dbReference>
<comment type="caution">
    <text evidence="2">The sequence shown here is derived from an EMBL/GenBank/DDBJ whole genome shotgun (WGS) entry which is preliminary data.</text>
</comment>
<evidence type="ECO:0000313" key="3">
    <source>
        <dbReference type="Proteomes" id="UP000291117"/>
    </source>
</evidence>
<sequence length="104" mass="11100">MKTQLFGIAAIVLAFAGSAFTSAKPAENNAKRVDPYYWYYNNPTTDTYELLSSTPSENPPGGVSCPAVITLPENCLKGFFVDPGATNAATNPGDENIPRQITTP</sequence>
<accession>A0A4R0NHL6</accession>
<evidence type="ECO:0000313" key="2">
    <source>
        <dbReference type="EMBL" id="TCC98822.1"/>
    </source>
</evidence>